<dbReference type="PANTHER" id="PTHR30329:SF21">
    <property type="entry name" value="LIPOPROTEIN YIAD-RELATED"/>
    <property type="match status" value="1"/>
</dbReference>
<evidence type="ECO:0000256" key="5">
    <source>
        <dbReference type="SAM" id="MobiDB-lite"/>
    </source>
</evidence>
<dbReference type="AlphaFoldDB" id="A0A7X8SG89"/>
<keyword evidence="3" id="KW-0998">Cell outer membrane</keyword>
<comment type="subcellular location">
    <subcellularLocation>
        <location evidence="1">Cell outer membrane</location>
    </subcellularLocation>
</comment>
<dbReference type="InterPro" id="IPR011659">
    <property type="entry name" value="WD40"/>
</dbReference>
<evidence type="ECO:0000313" key="7">
    <source>
        <dbReference type="EMBL" id="NLR89572.1"/>
    </source>
</evidence>
<evidence type="ECO:0000256" key="2">
    <source>
        <dbReference type="ARBA" id="ARBA00023136"/>
    </source>
</evidence>
<dbReference type="InterPro" id="IPR011990">
    <property type="entry name" value="TPR-like_helical_dom_sf"/>
</dbReference>
<sequence>MLIVLLIHFASFFAIGQELTNKEKKALKEAETYLRLEEYHFVEDEMLESTKLSPSIALMWYYLGIATFYSPTKNKVDALPYFEKANELSPDMRQVNYWLGKNYQLSTQFDKAVVAYQKARGELAKLDEDALKEAKKNAGYQNYTIEELDRFIEQSQRGTAFMEQADDKLMLNLSLANTYLPDITPIITVDAQRLYFTSHRQDISSHHELDPHDQLPYQDVFYMDRREDGYWGSPKEFVEINTEEHDAAIALTADGNQLFMYRSVGASTVNPGDIYEVHRKGKKWTSPKPISAPINSSALETHMSMSSDGKVIIFTSNRTDKNAHGGKDLYIVRQLPNGEWAEPQNMGDKINTDLDEESPYIHPDGKVLYFSSQGHHSIGGFDVFKVDIDLKTGELGELEQLNYPVNSPSDDLFYVMSADGSESYFSSVREEGMGGFDIYCVKNNESNVRKVVFFNLKVNTENARKVKAHVKLVNIQTHEVEKDEIVYTDGGQLKFMHRCADDYAILVSAEGYLFKSERINFDLYETPTIEFNEFYELQTFAVNKSEPLNNIYFKDGELDLASSTAELQELKTLVDDHSSYSLEIIGHSNFDDSKSPLVLEFETKTKSMETLEGLKTIGVEDDNLINENIGYGTRFPLYLKDSPDSWKNDRMEYIIRPKGYRKMLSRAANCTIETYDQEYYELDTRNDVEFIERNEGKLSHLLSELKQCAYLELVITADNSKKSLMEINQVFKYMEDNGVEREQLTSNIVSDATTGMNLQYIEDEVAEDGYVNYDPQHDHNEIHEELISGTSKLEVTRTRGGSIAKSNEDLAFESRIEDMTIQFPFNSEEFGHAHDDVLQEIFDYLENNPLKGLKIIGHTDSTGPDVYNTYLGMQRAKSVAYFFKDLSNPNRISVDSKGEDEPIASNSTRNGRSENRRIQFKFQVVSNAK</sequence>
<reference evidence="7 8" key="1">
    <citation type="submission" date="2020-04" db="EMBL/GenBank/DDBJ databases">
        <title>Flammeovirga sp. SR4, a novel species isolated from seawater.</title>
        <authorList>
            <person name="Wang X."/>
        </authorList>
    </citation>
    <scope>NUCLEOTIDE SEQUENCE [LARGE SCALE GENOMIC DNA]</scope>
    <source>
        <strain evidence="7 8">SR4</strain>
    </source>
</reference>
<keyword evidence="2 4" id="KW-0472">Membrane</keyword>
<dbReference type="PROSITE" id="PS51123">
    <property type="entry name" value="OMPA_2"/>
    <property type="match status" value="1"/>
</dbReference>
<dbReference type="CDD" id="cd07185">
    <property type="entry name" value="OmpA_C-like"/>
    <property type="match status" value="1"/>
</dbReference>
<evidence type="ECO:0000259" key="6">
    <source>
        <dbReference type="PROSITE" id="PS51123"/>
    </source>
</evidence>
<protein>
    <submittedName>
        <fullName evidence="7">OmpA family protein</fullName>
    </submittedName>
</protein>
<dbReference type="InterPro" id="IPR050330">
    <property type="entry name" value="Bact_OuterMem_StrucFunc"/>
</dbReference>
<comment type="caution">
    <text evidence="7">The sequence shown here is derived from an EMBL/GenBank/DDBJ whole genome shotgun (WGS) entry which is preliminary data.</text>
</comment>
<keyword evidence="8" id="KW-1185">Reference proteome</keyword>
<dbReference type="GO" id="GO:0009279">
    <property type="term" value="C:cell outer membrane"/>
    <property type="evidence" value="ECO:0007669"/>
    <property type="project" value="UniProtKB-SubCell"/>
</dbReference>
<dbReference type="SUPFAM" id="SSF82171">
    <property type="entry name" value="DPP6 N-terminal domain-like"/>
    <property type="match status" value="1"/>
</dbReference>
<dbReference type="InterPro" id="IPR006664">
    <property type="entry name" value="OMP_bac"/>
</dbReference>
<dbReference type="InterPro" id="IPR006665">
    <property type="entry name" value="OmpA-like"/>
</dbReference>
<dbReference type="Pfam" id="PF07676">
    <property type="entry name" value="PD40"/>
    <property type="match status" value="2"/>
</dbReference>
<proteinExistence type="predicted"/>
<dbReference type="PANTHER" id="PTHR30329">
    <property type="entry name" value="STATOR ELEMENT OF FLAGELLAR MOTOR COMPLEX"/>
    <property type="match status" value="1"/>
</dbReference>
<feature type="domain" description="OmpA-like" evidence="6">
    <location>
        <begin position="810"/>
        <end position="926"/>
    </location>
</feature>
<name>A0A7X8SG89_9BACT</name>
<dbReference type="SUPFAM" id="SSF103088">
    <property type="entry name" value="OmpA-like"/>
    <property type="match status" value="1"/>
</dbReference>
<dbReference type="PRINTS" id="PR01021">
    <property type="entry name" value="OMPADOMAIN"/>
</dbReference>
<dbReference type="SUPFAM" id="SSF48452">
    <property type="entry name" value="TPR-like"/>
    <property type="match status" value="1"/>
</dbReference>
<dbReference type="Gene3D" id="1.25.40.10">
    <property type="entry name" value="Tetratricopeptide repeat domain"/>
    <property type="match status" value="1"/>
</dbReference>
<dbReference type="Pfam" id="PF00691">
    <property type="entry name" value="OmpA"/>
    <property type="match status" value="1"/>
</dbReference>
<accession>A0A7X8SG89</accession>
<evidence type="ECO:0000256" key="4">
    <source>
        <dbReference type="PROSITE-ProRule" id="PRU00473"/>
    </source>
</evidence>
<evidence type="ECO:0000313" key="8">
    <source>
        <dbReference type="Proteomes" id="UP000585050"/>
    </source>
</evidence>
<evidence type="ECO:0000256" key="1">
    <source>
        <dbReference type="ARBA" id="ARBA00004442"/>
    </source>
</evidence>
<feature type="region of interest" description="Disordered" evidence="5">
    <location>
        <begin position="893"/>
        <end position="916"/>
    </location>
</feature>
<organism evidence="7 8">
    <name type="scientific">Flammeovirga agarivorans</name>
    <dbReference type="NCBI Taxonomy" id="2726742"/>
    <lineage>
        <taxon>Bacteria</taxon>
        <taxon>Pseudomonadati</taxon>
        <taxon>Bacteroidota</taxon>
        <taxon>Cytophagia</taxon>
        <taxon>Cytophagales</taxon>
        <taxon>Flammeovirgaceae</taxon>
        <taxon>Flammeovirga</taxon>
    </lineage>
</organism>
<dbReference type="Gene3D" id="3.30.1330.60">
    <property type="entry name" value="OmpA-like domain"/>
    <property type="match status" value="1"/>
</dbReference>
<dbReference type="Proteomes" id="UP000585050">
    <property type="component" value="Unassembled WGS sequence"/>
</dbReference>
<dbReference type="RefSeq" id="WP_211093161.1">
    <property type="nucleotide sequence ID" value="NZ_JABAIL010000001.1"/>
</dbReference>
<gene>
    <name evidence="7" type="ORF">HGP29_00035</name>
</gene>
<evidence type="ECO:0000256" key="3">
    <source>
        <dbReference type="ARBA" id="ARBA00023237"/>
    </source>
</evidence>
<dbReference type="InterPro" id="IPR011042">
    <property type="entry name" value="6-blade_b-propeller_TolB-like"/>
</dbReference>
<dbReference type="EMBL" id="JABAIL010000001">
    <property type="protein sequence ID" value="NLR89572.1"/>
    <property type="molecule type" value="Genomic_DNA"/>
</dbReference>
<dbReference type="Gene3D" id="2.120.10.30">
    <property type="entry name" value="TolB, C-terminal domain"/>
    <property type="match status" value="1"/>
</dbReference>
<dbReference type="InterPro" id="IPR036737">
    <property type="entry name" value="OmpA-like_sf"/>
</dbReference>